<reference evidence="4" key="1">
    <citation type="submission" date="2021-12" db="EMBL/GenBank/DDBJ databases">
        <title>Prjna785345.</title>
        <authorList>
            <person name="Rujirawat T."/>
            <person name="Krajaejun T."/>
        </authorList>
    </citation>
    <scope>NUCLEOTIDE SEQUENCE</scope>
    <source>
        <strain evidence="4">Pi057C3</strain>
    </source>
</reference>
<feature type="region of interest" description="Disordered" evidence="2">
    <location>
        <begin position="33"/>
        <end position="154"/>
    </location>
</feature>
<feature type="compositionally biased region" description="Acidic residues" evidence="2">
    <location>
        <begin position="270"/>
        <end position="289"/>
    </location>
</feature>
<keyword evidence="5" id="KW-1185">Reference proteome</keyword>
<evidence type="ECO:0000313" key="4">
    <source>
        <dbReference type="EMBL" id="KAJ0403915.1"/>
    </source>
</evidence>
<dbReference type="PANTHER" id="PTHR13275:SF4">
    <property type="entry name" value="VACUOLAR PROTEIN SORTING-ASSOCIATED PROTEIN 72 HOMOLOG"/>
    <property type="match status" value="1"/>
</dbReference>
<feature type="compositionally biased region" description="Low complexity" evidence="2">
    <location>
        <begin position="142"/>
        <end position="153"/>
    </location>
</feature>
<evidence type="ECO:0000256" key="1">
    <source>
        <dbReference type="SAM" id="Coils"/>
    </source>
</evidence>
<evidence type="ECO:0000256" key="2">
    <source>
        <dbReference type="SAM" id="MobiDB-lite"/>
    </source>
</evidence>
<sequence>MPPTERKALPARSSRGARIHRLIGEEAEADEAFWNQDAWREDGDDDDYSTEEEEEDVVDSDFDDEEAPDVEVHDADEEDDRRRSKRRDTSRTRAYREPSSRSLVAKKLRVATDERTSERRHESTATTPRPLRMDPYEAPQVRASTARKTSASSELRQKILQEAARLADRVSKPSVIKPRQSQQELLVEAVRMEVENTQSLNRLERLEEERRAEQAIAPKTPLTTTMVRYHSRIGMPKTITFLNTEEFPAIFRQTVAKKRARPEERRAVEEPLDEDDDDEQDDEGDDESVNENGDAHSSDEQDGEDDGSDEPTTEDEPLQGQRTIRKKRG</sequence>
<feature type="compositionally biased region" description="Basic and acidic residues" evidence="2">
    <location>
        <begin position="87"/>
        <end position="99"/>
    </location>
</feature>
<evidence type="ECO:0000259" key="3">
    <source>
        <dbReference type="Pfam" id="PF05764"/>
    </source>
</evidence>
<dbReference type="InterPro" id="IPR046757">
    <property type="entry name" value="YL1_N"/>
</dbReference>
<dbReference type="GO" id="GO:0005634">
    <property type="term" value="C:nucleus"/>
    <property type="evidence" value="ECO:0007669"/>
    <property type="project" value="TreeGrafter"/>
</dbReference>
<name>A0AAD5M5Q3_PYTIN</name>
<organism evidence="4 5">
    <name type="scientific">Pythium insidiosum</name>
    <name type="common">Pythiosis disease agent</name>
    <dbReference type="NCBI Taxonomy" id="114742"/>
    <lineage>
        <taxon>Eukaryota</taxon>
        <taxon>Sar</taxon>
        <taxon>Stramenopiles</taxon>
        <taxon>Oomycota</taxon>
        <taxon>Peronosporomycetes</taxon>
        <taxon>Pythiales</taxon>
        <taxon>Pythiaceae</taxon>
        <taxon>Pythium</taxon>
    </lineage>
</organism>
<evidence type="ECO:0000313" key="5">
    <source>
        <dbReference type="Proteomes" id="UP001209570"/>
    </source>
</evidence>
<dbReference type="Proteomes" id="UP001209570">
    <property type="component" value="Unassembled WGS sequence"/>
</dbReference>
<protein>
    <recommendedName>
        <fullName evidence="3">Vps72/YL1 N-terminal domain-containing protein</fullName>
    </recommendedName>
</protein>
<accession>A0AAD5M5Q3</accession>
<feature type="domain" description="Vps72/YL1 N-terminal" evidence="3">
    <location>
        <begin position="10"/>
        <end position="231"/>
    </location>
</feature>
<feature type="coiled-coil region" evidence="1">
    <location>
        <begin position="189"/>
        <end position="216"/>
    </location>
</feature>
<proteinExistence type="predicted"/>
<dbReference type="EMBL" id="JAKCXM010000072">
    <property type="protein sequence ID" value="KAJ0403915.1"/>
    <property type="molecule type" value="Genomic_DNA"/>
</dbReference>
<feature type="region of interest" description="Disordered" evidence="2">
    <location>
        <begin position="256"/>
        <end position="329"/>
    </location>
</feature>
<keyword evidence="1" id="KW-0175">Coiled coil</keyword>
<dbReference type="PANTHER" id="PTHR13275">
    <property type="entry name" value="YL-1 PROTEIN TRANSCRIPTION FACTOR-LIKE 1"/>
    <property type="match status" value="1"/>
</dbReference>
<comment type="caution">
    <text evidence="4">The sequence shown here is derived from an EMBL/GenBank/DDBJ whole genome shotgun (WGS) entry which is preliminary data.</text>
</comment>
<dbReference type="Pfam" id="PF05764">
    <property type="entry name" value="YL1"/>
    <property type="match status" value="1"/>
</dbReference>
<feature type="compositionally biased region" description="Acidic residues" evidence="2">
    <location>
        <begin position="300"/>
        <end position="317"/>
    </location>
</feature>
<feature type="compositionally biased region" description="Basic and acidic residues" evidence="2">
    <location>
        <begin position="110"/>
        <end position="123"/>
    </location>
</feature>
<feature type="compositionally biased region" description="Acidic residues" evidence="2">
    <location>
        <begin position="42"/>
        <end position="79"/>
    </location>
</feature>
<gene>
    <name evidence="4" type="ORF">P43SY_009408</name>
</gene>
<dbReference type="AlphaFoldDB" id="A0AAD5M5Q3"/>